<accession>A0A227KR69</accession>
<proteinExistence type="predicted"/>
<organism evidence="1 2">
    <name type="scientific">Turicimonas muris</name>
    <dbReference type="NCBI Taxonomy" id="1796652"/>
    <lineage>
        <taxon>Bacteria</taxon>
        <taxon>Pseudomonadati</taxon>
        <taxon>Pseudomonadota</taxon>
        <taxon>Betaproteobacteria</taxon>
        <taxon>Burkholderiales</taxon>
        <taxon>Sutterellaceae</taxon>
        <taxon>Turicimonas</taxon>
    </lineage>
</organism>
<comment type="caution">
    <text evidence="1">The sequence shown here is derived from an EMBL/GenBank/DDBJ whole genome shotgun (WGS) entry which is preliminary data.</text>
</comment>
<dbReference type="Proteomes" id="UP000214610">
    <property type="component" value="Unassembled WGS sequence"/>
</dbReference>
<sequence>MKAVRQLDSQIVERNPRMLLMAVLKDQNAISDKENSLKRELEESDVQFSRRTDEIRNGTGRELLILCGQN</sequence>
<evidence type="ECO:0000313" key="2">
    <source>
        <dbReference type="Proteomes" id="UP000214610"/>
    </source>
</evidence>
<keyword evidence="2" id="KW-1185">Reference proteome</keyword>
<reference evidence="2" key="1">
    <citation type="submission" date="2017-05" db="EMBL/GenBank/DDBJ databases">
        <title>Improved OligoMM genomes.</title>
        <authorList>
            <person name="Garzetti D."/>
        </authorList>
    </citation>
    <scope>NUCLEOTIDE SEQUENCE [LARGE SCALE GENOMIC DNA]</scope>
    <source>
        <strain evidence="2">YL45</strain>
    </source>
</reference>
<protein>
    <submittedName>
        <fullName evidence="1">Uncharacterized protein</fullName>
    </submittedName>
</protein>
<dbReference type="AlphaFoldDB" id="A0A227KR69"/>
<dbReference type="EMBL" id="NHMP01000001">
    <property type="protein sequence ID" value="OXE51009.1"/>
    <property type="molecule type" value="Genomic_DNA"/>
</dbReference>
<gene>
    <name evidence="1" type="ORF">ADH67_01555</name>
</gene>
<name>A0A227KR69_9BURK</name>
<evidence type="ECO:0000313" key="1">
    <source>
        <dbReference type="EMBL" id="OXE51009.1"/>
    </source>
</evidence>